<keyword evidence="2" id="KW-1185">Reference proteome</keyword>
<evidence type="ECO:0000313" key="2">
    <source>
        <dbReference type="Proteomes" id="UP001465755"/>
    </source>
</evidence>
<reference evidence="1 2" key="1">
    <citation type="journal article" date="2024" name="Nat. Commun.">
        <title>Phylogenomics reveals the evolutionary origins of lichenization in chlorophyte algae.</title>
        <authorList>
            <person name="Puginier C."/>
            <person name="Libourel C."/>
            <person name="Otte J."/>
            <person name="Skaloud P."/>
            <person name="Haon M."/>
            <person name="Grisel S."/>
            <person name="Petersen M."/>
            <person name="Berrin J.G."/>
            <person name="Delaux P.M."/>
            <person name="Dal Grande F."/>
            <person name="Keller J."/>
        </authorList>
    </citation>
    <scope>NUCLEOTIDE SEQUENCE [LARGE SCALE GENOMIC DNA]</scope>
    <source>
        <strain evidence="1 2">SAG 2036</strain>
    </source>
</reference>
<accession>A0AAW1PX02</accession>
<dbReference type="AlphaFoldDB" id="A0AAW1PX02"/>
<dbReference type="Proteomes" id="UP001465755">
    <property type="component" value="Unassembled WGS sequence"/>
</dbReference>
<sequence>MNRAIFGEKLGLDASMAPSPYDELDPDAVMYNARGTERFIIKVLCFDDDMNPILVRDRGSFMIMVFRTDQPTHRDLRSIVMRRGRLEDAQTCLHLWCVRESDAMLRLYIGGPPVRPSQWI</sequence>
<proteinExistence type="predicted"/>
<gene>
    <name evidence="1" type="ORF">WJX73_009099</name>
</gene>
<name>A0AAW1PX02_9CHLO</name>
<dbReference type="EMBL" id="JALJOQ010000006">
    <property type="protein sequence ID" value="KAK9812562.1"/>
    <property type="molecule type" value="Genomic_DNA"/>
</dbReference>
<comment type="caution">
    <text evidence="1">The sequence shown here is derived from an EMBL/GenBank/DDBJ whole genome shotgun (WGS) entry which is preliminary data.</text>
</comment>
<evidence type="ECO:0000313" key="1">
    <source>
        <dbReference type="EMBL" id="KAK9812562.1"/>
    </source>
</evidence>
<protein>
    <submittedName>
        <fullName evidence="1">Uncharacterized protein</fullName>
    </submittedName>
</protein>
<organism evidence="1 2">
    <name type="scientific">Symbiochloris irregularis</name>
    <dbReference type="NCBI Taxonomy" id="706552"/>
    <lineage>
        <taxon>Eukaryota</taxon>
        <taxon>Viridiplantae</taxon>
        <taxon>Chlorophyta</taxon>
        <taxon>core chlorophytes</taxon>
        <taxon>Trebouxiophyceae</taxon>
        <taxon>Trebouxiales</taxon>
        <taxon>Trebouxiaceae</taxon>
        <taxon>Symbiochloris</taxon>
    </lineage>
</organism>